<keyword evidence="12" id="KW-0472">Membrane</keyword>
<evidence type="ECO:0000256" key="1">
    <source>
        <dbReference type="ARBA" id="ARBA00001771"/>
    </source>
</evidence>
<keyword evidence="6 11" id="KW-0547">Nucleotide-binding</keyword>
<dbReference type="HAMAP" id="MF_00228">
    <property type="entry name" value="Thz_kinase"/>
    <property type="match status" value="1"/>
</dbReference>
<evidence type="ECO:0000256" key="7">
    <source>
        <dbReference type="ARBA" id="ARBA00022777"/>
    </source>
</evidence>
<evidence type="ECO:0000256" key="4">
    <source>
        <dbReference type="ARBA" id="ARBA00022679"/>
    </source>
</evidence>
<evidence type="ECO:0000256" key="8">
    <source>
        <dbReference type="ARBA" id="ARBA00022840"/>
    </source>
</evidence>
<dbReference type="SUPFAM" id="SSF53613">
    <property type="entry name" value="Ribokinase-like"/>
    <property type="match status" value="1"/>
</dbReference>
<dbReference type="NCBIfam" id="NF006830">
    <property type="entry name" value="PRK09355.1"/>
    <property type="match status" value="1"/>
</dbReference>
<dbReference type="InterPro" id="IPR000417">
    <property type="entry name" value="Hyethyz_kinase"/>
</dbReference>
<evidence type="ECO:0000256" key="3">
    <source>
        <dbReference type="ARBA" id="ARBA00004868"/>
    </source>
</evidence>
<evidence type="ECO:0000256" key="5">
    <source>
        <dbReference type="ARBA" id="ARBA00022723"/>
    </source>
</evidence>
<name>A0ABM7V9A8_9PROT</name>
<evidence type="ECO:0000313" key="13">
    <source>
        <dbReference type="EMBL" id="BDB96368.1"/>
    </source>
</evidence>
<accession>A0ABM7V9A8</accession>
<feature type="transmembrane region" description="Helical" evidence="12">
    <location>
        <begin position="21"/>
        <end position="43"/>
    </location>
</feature>
<protein>
    <recommendedName>
        <fullName evidence="11">Hydroxyethylthiazole kinase</fullName>
        <ecNumber evidence="11">2.7.1.50</ecNumber>
    </recommendedName>
    <alternativeName>
        <fullName evidence="11">4-methyl-5-beta-hydroxyethylthiazole kinase</fullName>
        <shortName evidence="11">TH kinase</shortName>
        <shortName evidence="11">Thz kinase</shortName>
    </alternativeName>
</protein>
<evidence type="ECO:0000256" key="9">
    <source>
        <dbReference type="ARBA" id="ARBA00022842"/>
    </source>
</evidence>
<comment type="pathway">
    <text evidence="3 11">Cofactor biosynthesis; thiamine diphosphate biosynthesis; 4-methyl-5-(2-phosphoethyl)-thiazole from 5-(2-hydroxyethyl)-4-methylthiazole: step 1/1.</text>
</comment>
<keyword evidence="7 11" id="KW-0418">Kinase</keyword>
<evidence type="ECO:0000256" key="11">
    <source>
        <dbReference type="HAMAP-Rule" id="MF_00228"/>
    </source>
</evidence>
<reference evidence="13" key="1">
    <citation type="submission" date="2021-10" db="EMBL/GenBank/DDBJ databases">
        <title>Genome Sequence of The Candidatus Hydrogeosomobacter endosymbioticus, an Intracellular Bacterial Symbiont of the Anaerobic Ciliate GW7.</title>
        <authorList>
            <person name="Shiohama Y."/>
            <person name="Shinzato N."/>
        </authorList>
    </citation>
    <scope>NUCLEOTIDE SEQUENCE [LARGE SCALE GENOMIC DNA]</scope>
    <source>
        <strain evidence="13">200920</strain>
    </source>
</reference>
<dbReference type="InterPro" id="IPR029056">
    <property type="entry name" value="Ribokinase-like"/>
</dbReference>
<dbReference type="EC" id="2.7.1.50" evidence="11"/>
<evidence type="ECO:0000313" key="14">
    <source>
        <dbReference type="Proteomes" id="UP001320209"/>
    </source>
</evidence>
<feature type="binding site" evidence="11">
    <location>
        <position position="173"/>
    </location>
    <ligand>
        <name>ATP</name>
        <dbReference type="ChEBI" id="CHEBI:30616"/>
    </ligand>
</feature>
<keyword evidence="12" id="KW-0812">Transmembrane</keyword>
<keyword evidence="10 11" id="KW-0784">Thiamine biosynthesis</keyword>
<evidence type="ECO:0000256" key="12">
    <source>
        <dbReference type="SAM" id="Phobius"/>
    </source>
</evidence>
<dbReference type="Pfam" id="PF02110">
    <property type="entry name" value="HK"/>
    <property type="match status" value="1"/>
</dbReference>
<keyword evidence="9 11" id="KW-0460">Magnesium</keyword>
<evidence type="ECO:0000256" key="6">
    <source>
        <dbReference type="ARBA" id="ARBA00022741"/>
    </source>
</evidence>
<sequence length="267" mass="28420">MKKIELEVCEIIQEVRKKKPVVLCATNFVTMEFVANVLLAVGASPIVSICAEEAEELVRISSAVYINIGTLDLQFLEFCRYVSRFALRYEIPVVVDPVGCGASNLRTSVSVEIAKCATIIRGNASEIMSLSRAFDGCFESKNIGGVDSLSSSEQAKSSAIAIVRNLGCVVAASGEKDLIVSSENSCELFGGCELMQNITGMGCSLTGLAAAFSSVSDPFTASRLASACFCMCADKAFETVKAPGSFRQSFIDEVYSLGASNLRASEE</sequence>
<comment type="catalytic activity">
    <reaction evidence="1 11">
        <text>5-(2-hydroxyethyl)-4-methylthiazole + ATP = 4-methyl-5-(2-phosphooxyethyl)-thiazole + ADP + H(+)</text>
        <dbReference type="Rhea" id="RHEA:24212"/>
        <dbReference type="ChEBI" id="CHEBI:15378"/>
        <dbReference type="ChEBI" id="CHEBI:17957"/>
        <dbReference type="ChEBI" id="CHEBI:30616"/>
        <dbReference type="ChEBI" id="CHEBI:58296"/>
        <dbReference type="ChEBI" id="CHEBI:456216"/>
        <dbReference type="EC" id="2.7.1.50"/>
    </reaction>
</comment>
<dbReference type="PRINTS" id="PR01099">
    <property type="entry name" value="HYETHTZKNASE"/>
</dbReference>
<evidence type="ECO:0000256" key="10">
    <source>
        <dbReference type="ARBA" id="ARBA00022977"/>
    </source>
</evidence>
<keyword evidence="8 11" id="KW-0067">ATP-binding</keyword>
<dbReference type="RefSeq" id="WP_236864686.1">
    <property type="nucleotide sequence ID" value="NZ_AP025225.1"/>
</dbReference>
<keyword evidence="5 11" id="KW-0479">Metal-binding</keyword>
<keyword evidence="4 11" id="KW-0808">Transferase</keyword>
<evidence type="ECO:0000256" key="2">
    <source>
        <dbReference type="ARBA" id="ARBA00001946"/>
    </source>
</evidence>
<comment type="cofactor">
    <cofactor evidence="2 11">
        <name>Mg(2+)</name>
        <dbReference type="ChEBI" id="CHEBI:18420"/>
    </cofactor>
</comment>
<keyword evidence="12" id="KW-1133">Transmembrane helix</keyword>
<comment type="function">
    <text evidence="11">Catalyzes the phosphorylation of the hydroxyl group of 4-methyl-5-beta-hydroxyethylthiazole (THZ).</text>
</comment>
<dbReference type="Proteomes" id="UP001320209">
    <property type="component" value="Chromosome"/>
</dbReference>
<dbReference type="CDD" id="cd01170">
    <property type="entry name" value="THZ_kinase"/>
    <property type="match status" value="1"/>
</dbReference>
<organism evidence="13 14">
    <name type="scientific">Candidatus Hydrogenosomobacter endosymbioticus</name>
    <dbReference type="NCBI Taxonomy" id="2558174"/>
    <lineage>
        <taxon>Bacteria</taxon>
        <taxon>Pseudomonadati</taxon>
        <taxon>Pseudomonadota</taxon>
        <taxon>Alphaproteobacteria</taxon>
        <taxon>Holosporales</taxon>
        <taxon>Holosporaceae</taxon>
        <taxon>Candidatus Hydrogenosomobacter</taxon>
    </lineage>
</organism>
<dbReference type="PIRSF" id="PIRSF000513">
    <property type="entry name" value="Thz_kinase"/>
    <property type="match status" value="1"/>
</dbReference>
<keyword evidence="14" id="KW-1185">Reference proteome</keyword>
<dbReference type="GO" id="GO:0016301">
    <property type="term" value="F:kinase activity"/>
    <property type="evidence" value="ECO:0007669"/>
    <property type="project" value="UniProtKB-KW"/>
</dbReference>
<comment type="caution">
    <text evidence="11">Lacks conserved residue(s) required for the propagation of feature annotation.</text>
</comment>
<feature type="binding site" evidence="11">
    <location>
        <position position="200"/>
    </location>
    <ligand>
        <name>substrate</name>
    </ligand>
</feature>
<gene>
    <name evidence="11 13" type="primary">thiM</name>
    <name evidence="13" type="ORF">HYD_5010</name>
</gene>
<dbReference type="Gene3D" id="3.40.1190.20">
    <property type="match status" value="1"/>
</dbReference>
<dbReference type="EMBL" id="AP025225">
    <property type="protein sequence ID" value="BDB96368.1"/>
    <property type="molecule type" value="Genomic_DNA"/>
</dbReference>
<feature type="binding site" evidence="11">
    <location>
        <position position="121"/>
    </location>
    <ligand>
        <name>ATP</name>
        <dbReference type="ChEBI" id="CHEBI:30616"/>
    </ligand>
</feature>
<proteinExistence type="inferred from homology"/>
<comment type="similarity">
    <text evidence="11">Belongs to the Thz kinase family.</text>
</comment>